<accession>A0A9W9FTN7</accession>
<keyword evidence="2" id="KW-1185">Reference proteome</keyword>
<evidence type="ECO:0000313" key="1">
    <source>
        <dbReference type="EMBL" id="KAJ5106164.1"/>
    </source>
</evidence>
<evidence type="ECO:0000313" key="2">
    <source>
        <dbReference type="Proteomes" id="UP001149165"/>
    </source>
</evidence>
<protein>
    <submittedName>
        <fullName evidence="1">NACHT nucleoside triphosphatase</fullName>
    </submittedName>
</protein>
<organism evidence="1 2">
    <name type="scientific">Penicillium angulare</name>
    <dbReference type="NCBI Taxonomy" id="116970"/>
    <lineage>
        <taxon>Eukaryota</taxon>
        <taxon>Fungi</taxon>
        <taxon>Dikarya</taxon>
        <taxon>Ascomycota</taxon>
        <taxon>Pezizomycotina</taxon>
        <taxon>Eurotiomycetes</taxon>
        <taxon>Eurotiomycetidae</taxon>
        <taxon>Eurotiales</taxon>
        <taxon>Aspergillaceae</taxon>
        <taxon>Penicillium</taxon>
    </lineage>
</organism>
<gene>
    <name evidence="1" type="ORF">N7456_002839</name>
</gene>
<dbReference type="Proteomes" id="UP001149165">
    <property type="component" value="Unassembled WGS sequence"/>
</dbReference>
<dbReference type="AlphaFoldDB" id="A0A9W9FTN7"/>
<name>A0A9W9FTN7_9EURO</name>
<reference evidence="1" key="2">
    <citation type="journal article" date="2023" name="IMA Fungus">
        <title>Comparative genomic study of the Penicillium genus elucidates a diverse pangenome and 15 lateral gene transfer events.</title>
        <authorList>
            <person name="Petersen C."/>
            <person name="Sorensen T."/>
            <person name="Nielsen M.R."/>
            <person name="Sondergaard T.E."/>
            <person name="Sorensen J.L."/>
            <person name="Fitzpatrick D.A."/>
            <person name="Frisvad J.C."/>
            <person name="Nielsen K.L."/>
        </authorList>
    </citation>
    <scope>NUCLEOTIDE SEQUENCE</scope>
    <source>
        <strain evidence="1">IBT 30069</strain>
    </source>
</reference>
<dbReference type="OrthoDB" id="1577640at2759"/>
<proteinExistence type="predicted"/>
<comment type="caution">
    <text evidence="1">The sequence shown here is derived from an EMBL/GenBank/DDBJ whole genome shotgun (WGS) entry which is preliminary data.</text>
</comment>
<sequence>MALVISTVSRLKPEVRLAQAISVFIADLSNDQKARFNARRTQALSVAPSVQDVRTFTAEIDRSHGGRCLGPRFINLIEAVQKFASLGDIIIGGSQNIIACGVWSAVRLSLSPTTVKDYTKFPSGIYSLELARSV</sequence>
<reference evidence="1" key="1">
    <citation type="submission" date="2022-11" db="EMBL/GenBank/DDBJ databases">
        <authorList>
            <person name="Petersen C."/>
        </authorList>
    </citation>
    <scope>NUCLEOTIDE SEQUENCE</scope>
    <source>
        <strain evidence="1">IBT 30069</strain>
    </source>
</reference>
<dbReference type="EMBL" id="JAPQKH010000003">
    <property type="protein sequence ID" value="KAJ5106164.1"/>
    <property type="molecule type" value="Genomic_DNA"/>
</dbReference>